<dbReference type="EMBL" id="VYZN01000042">
    <property type="protein sequence ID" value="KAE9530655.1"/>
    <property type="molecule type" value="Genomic_DNA"/>
</dbReference>
<evidence type="ECO:0000313" key="1">
    <source>
        <dbReference type="EMBL" id="KAE9530655.1"/>
    </source>
</evidence>
<comment type="caution">
    <text evidence="1">The sequence shown here is derived from an EMBL/GenBank/DDBJ whole genome shotgun (WGS) entry which is preliminary data.</text>
</comment>
<dbReference type="AlphaFoldDB" id="A0A6G0TDG0"/>
<sequence>MPKMVSYIETNFIFLRLTSNQQDVPQMWDYYTGKHLHYNYSFIDLYITNMEKFVFTYTVGTKLLGRISDEHASFSDHSVADCGYLQRPQLAAFFGRSESVTVLRFGSHVHVGNIWSLLTDVNPSKADKQHKKEKIEQEDDLRLKSRSIWTIPHGDKDIPATYCLRVSLFYNNSID</sequence>
<gene>
    <name evidence="1" type="ORF">AGLY_011117</name>
</gene>
<name>A0A6G0TDG0_APHGL</name>
<keyword evidence="2" id="KW-1185">Reference proteome</keyword>
<proteinExistence type="predicted"/>
<protein>
    <submittedName>
        <fullName evidence="1">Uncharacterized protein</fullName>
    </submittedName>
</protein>
<organism evidence="1 2">
    <name type="scientific">Aphis glycines</name>
    <name type="common">Soybean aphid</name>
    <dbReference type="NCBI Taxonomy" id="307491"/>
    <lineage>
        <taxon>Eukaryota</taxon>
        <taxon>Metazoa</taxon>
        <taxon>Ecdysozoa</taxon>
        <taxon>Arthropoda</taxon>
        <taxon>Hexapoda</taxon>
        <taxon>Insecta</taxon>
        <taxon>Pterygota</taxon>
        <taxon>Neoptera</taxon>
        <taxon>Paraneoptera</taxon>
        <taxon>Hemiptera</taxon>
        <taxon>Sternorrhyncha</taxon>
        <taxon>Aphidomorpha</taxon>
        <taxon>Aphidoidea</taxon>
        <taxon>Aphididae</taxon>
        <taxon>Aphidini</taxon>
        <taxon>Aphis</taxon>
        <taxon>Aphis</taxon>
    </lineage>
</organism>
<accession>A0A6G0TDG0</accession>
<dbReference type="Proteomes" id="UP000475862">
    <property type="component" value="Unassembled WGS sequence"/>
</dbReference>
<reference evidence="1 2" key="1">
    <citation type="submission" date="2019-08" db="EMBL/GenBank/DDBJ databases">
        <title>The genome of the soybean aphid Biotype 1, its phylome, world population structure and adaptation to the North American continent.</title>
        <authorList>
            <person name="Giordano R."/>
            <person name="Donthu R.K."/>
            <person name="Hernandez A.G."/>
            <person name="Wright C.L."/>
            <person name="Zimin A.V."/>
        </authorList>
    </citation>
    <scope>NUCLEOTIDE SEQUENCE [LARGE SCALE GENOMIC DNA]</scope>
    <source>
        <tissue evidence="1">Whole aphids</tissue>
    </source>
</reference>
<evidence type="ECO:0000313" key="2">
    <source>
        <dbReference type="Proteomes" id="UP000475862"/>
    </source>
</evidence>